<dbReference type="OrthoDB" id="1807857at2"/>
<accession>A0A425Y0E4</accession>
<evidence type="ECO:0000256" key="3">
    <source>
        <dbReference type="ARBA" id="ARBA00023163"/>
    </source>
</evidence>
<dbReference type="SUPFAM" id="SSF46785">
    <property type="entry name" value="Winged helix' DNA-binding domain"/>
    <property type="match status" value="1"/>
</dbReference>
<keyword evidence="3" id="KW-0804">Transcription</keyword>
<dbReference type="InterPro" id="IPR036388">
    <property type="entry name" value="WH-like_DNA-bd_sf"/>
</dbReference>
<evidence type="ECO:0000256" key="1">
    <source>
        <dbReference type="ARBA" id="ARBA00023015"/>
    </source>
</evidence>
<dbReference type="PANTHER" id="PTHR38465">
    <property type="entry name" value="HTH-TYPE TRANSCRIPTIONAL REGULATOR MJ1563-RELATED"/>
    <property type="match status" value="1"/>
</dbReference>
<keyword evidence="2" id="KW-0238">DNA-binding</keyword>
<evidence type="ECO:0000313" key="5">
    <source>
        <dbReference type="Proteomes" id="UP000285794"/>
    </source>
</evidence>
<evidence type="ECO:0000313" key="4">
    <source>
        <dbReference type="EMBL" id="RRG21125.1"/>
    </source>
</evidence>
<keyword evidence="1" id="KW-0805">Transcription regulation</keyword>
<dbReference type="EMBL" id="QQWG01000009">
    <property type="protein sequence ID" value="RRG21125.1"/>
    <property type="molecule type" value="Genomic_DNA"/>
</dbReference>
<evidence type="ECO:0008006" key="6">
    <source>
        <dbReference type="Google" id="ProtNLM"/>
    </source>
</evidence>
<keyword evidence="5" id="KW-1185">Reference proteome</keyword>
<gene>
    <name evidence="4" type="ORF">DWB61_10300</name>
</gene>
<dbReference type="PANTHER" id="PTHR38465:SF2">
    <property type="entry name" value="HTH-TYPE TRANSCRIPTIONAL REGULATOR MMPR5"/>
    <property type="match status" value="1"/>
</dbReference>
<dbReference type="AlphaFoldDB" id="A0A425Y0E4"/>
<protein>
    <recommendedName>
        <fullName evidence="6">Transcriptional regulator</fullName>
    </recommendedName>
</protein>
<reference evidence="4 5" key="1">
    <citation type="submission" date="2018-07" db="EMBL/GenBank/DDBJ databases">
        <title>Draft genome sequence of Ancylomarina sp. M1P.</title>
        <authorList>
            <person name="Yadav S."/>
            <person name="Villanueva L."/>
            <person name="Damste J.S.S."/>
        </authorList>
    </citation>
    <scope>NUCLEOTIDE SEQUENCE [LARGE SCALE GENOMIC DNA]</scope>
    <source>
        <strain evidence="4 5">M1P</strain>
    </source>
</reference>
<dbReference type="InterPro" id="IPR052362">
    <property type="entry name" value="HTH-GbsR_regulator"/>
</dbReference>
<sequence>MNSEKSLEMRKKELVEKFGLFMERQDNLPPIAARIFASLVVDRGEGTTFDELVTFLSASKSTISTNIQLLSNRGMLTFYTKPGDRKKYFILSPESLLARVDDEIVQYRMEYQIVKEIADFREEIHEANGDPTINKSYPYLDFLSNSLSLLETLKENVRANCDMNSHR</sequence>
<dbReference type="InterPro" id="IPR036390">
    <property type="entry name" value="WH_DNA-bd_sf"/>
</dbReference>
<comment type="caution">
    <text evidence="4">The sequence shown here is derived from an EMBL/GenBank/DDBJ whole genome shotgun (WGS) entry which is preliminary data.</text>
</comment>
<proteinExistence type="predicted"/>
<evidence type="ECO:0000256" key="2">
    <source>
        <dbReference type="ARBA" id="ARBA00023125"/>
    </source>
</evidence>
<name>A0A425Y0E4_9BACT</name>
<organism evidence="4 5">
    <name type="scientific">Ancylomarina euxinus</name>
    <dbReference type="NCBI Taxonomy" id="2283627"/>
    <lineage>
        <taxon>Bacteria</taxon>
        <taxon>Pseudomonadati</taxon>
        <taxon>Bacteroidota</taxon>
        <taxon>Bacteroidia</taxon>
        <taxon>Marinilabiliales</taxon>
        <taxon>Marinifilaceae</taxon>
        <taxon>Ancylomarina</taxon>
    </lineage>
</organism>
<dbReference type="Gene3D" id="1.10.10.10">
    <property type="entry name" value="Winged helix-like DNA-binding domain superfamily/Winged helix DNA-binding domain"/>
    <property type="match status" value="1"/>
</dbReference>
<dbReference type="Proteomes" id="UP000285794">
    <property type="component" value="Unassembled WGS sequence"/>
</dbReference>
<dbReference type="RefSeq" id="WP_125030817.1">
    <property type="nucleotide sequence ID" value="NZ_JAPXVP010000008.1"/>
</dbReference>
<dbReference type="GO" id="GO:0003677">
    <property type="term" value="F:DNA binding"/>
    <property type="evidence" value="ECO:0007669"/>
    <property type="project" value="UniProtKB-KW"/>
</dbReference>